<evidence type="ECO:0000256" key="1">
    <source>
        <dbReference type="SAM" id="SignalP"/>
    </source>
</evidence>
<accession>A0A517ZSR7</accession>
<protein>
    <recommendedName>
        <fullName evidence="4">Outer membrane lipoprotein-sorting protein</fullName>
    </recommendedName>
</protein>
<evidence type="ECO:0000313" key="2">
    <source>
        <dbReference type="EMBL" id="QDU45541.1"/>
    </source>
</evidence>
<dbReference type="AlphaFoldDB" id="A0A517ZSR7"/>
<name>A0A517ZSR7_9PLAN</name>
<evidence type="ECO:0000313" key="3">
    <source>
        <dbReference type="Proteomes" id="UP000319383"/>
    </source>
</evidence>
<feature type="chain" id="PRO_5021986360" description="Outer membrane lipoprotein-sorting protein" evidence="1">
    <location>
        <begin position="30"/>
        <end position="390"/>
    </location>
</feature>
<keyword evidence="3" id="KW-1185">Reference proteome</keyword>
<reference evidence="2 3" key="1">
    <citation type="submission" date="2019-02" db="EMBL/GenBank/DDBJ databases">
        <title>Deep-cultivation of Planctomycetes and their phenomic and genomic characterization uncovers novel biology.</title>
        <authorList>
            <person name="Wiegand S."/>
            <person name="Jogler M."/>
            <person name="Boedeker C."/>
            <person name="Pinto D."/>
            <person name="Vollmers J."/>
            <person name="Rivas-Marin E."/>
            <person name="Kohn T."/>
            <person name="Peeters S.H."/>
            <person name="Heuer A."/>
            <person name="Rast P."/>
            <person name="Oberbeckmann S."/>
            <person name="Bunk B."/>
            <person name="Jeske O."/>
            <person name="Meyerdierks A."/>
            <person name="Storesund J.E."/>
            <person name="Kallscheuer N."/>
            <person name="Luecker S."/>
            <person name="Lage O.M."/>
            <person name="Pohl T."/>
            <person name="Merkel B.J."/>
            <person name="Hornburger P."/>
            <person name="Mueller R.-W."/>
            <person name="Bruemmer F."/>
            <person name="Labrenz M."/>
            <person name="Spormann A.M."/>
            <person name="Op den Camp H."/>
            <person name="Overmann J."/>
            <person name="Amann R."/>
            <person name="Jetten M.S.M."/>
            <person name="Mascher T."/>
            <person name="Medema M.H."/>
            <person name="Devos D.P."/>
            <person name="Kaster A.-K."/>
            <person name="Ovreas L."/>
            <person name="Rohde M."/>
            <person name="Galperin M.Y."/>
            <person name="Jogler C."/>
        </authorList>
    </citation>
    <scope>NUCLEOTIDE SEQUENCE [LARGE SCALE GENOMIC DNA]</scope>
    <source>
        <strain evidence="2 3">Mal52</strain>
    </source>
</reference>
<feature type="signal peptide" evidence="1">
    <location>
        <begin position="1"/>
        <end position="29"/>
    </location>
</feature>
<organism evidence="2 3">
    <name type="scientific">Symmachiella dynata</name>
    <dbReference type="NCBI Taxonomy" id="2527995"/>
    <lineage>
        <taxon>Bacteria</taxon>
        <taxon>Pseudomonadati</taxon>
        <taxon>Planctomycetota</taxon>
        <taxon>Planctomycetia</taxon>
        <taxon>Planctomycetales</taxon>
        <taxon>Planctomycetaceae</taxon>
        <taxon>Symmachiella</taxon>
    </lineage>
</organism>
<dbReference type="RefSeq" id="WP_145378004.1">
    <property type="nucleotide sequence ID" value="NZ_CP036276.1"/>
</dbReference>
<keyword evidence="1" id="KW-0732">Signal</keyword>
<gene>
    <name evidence="2" type="ORF">Mal52_40350</name>
</gene>
<dbReference type="Proteomes" id="UP000319383">
    <property type="component" value="Chromosome"/>
</dbReference>
<dbReference type="KEGG" id="sdyn:Mal52_40350"/>
<evidence type="ECO:0008006" key="4">
    <source>
        <dbReference type="Google" id="ProtNLM"/>
    </source>
</evidence>
<dbReference type="EMBL" id="CP036276">
    <property type="protein sequence ID" value="QDU45541.1"/>
    <property type="molecule type" value="Genomic_DNA"/>
</dbReference>
<sequence length="390" mass="44157" precursor="true">MNSAMHTLNRQLFSLTACVLLSCGASVYAAPPTPNTNSGAAVDSSEYQTVMKMLGSQMRKNYELIHTWQGEIQRHQKTLFPLPADKSVWQETKEAGHFYLDLADNKMSGRLKAVASPRTVLVLTGKEIERSLSKADKQWVTTPEHWLLFAGNERYGFSEELPAVVGLEDRSNRVVFKRERSKADKFLTVFDPRDVFGNGRRFFWETCESWVKVLSPSPADVGRRSSRDNLSIHKKTDGDHVLYTVKTTFPRSGNLLEVTYDSAVGFNVTRWVQSHGKQMLAERTIRYQKRGKIFVPTHHRYCSYVKDGVNAGQIKLLQEVSFTLTQLNQPIDPVNFTVETFGLKYADLMKDTIEDKLYVYDSSKFVPADDFVVDPSKLQGRDAPDPAATP</sequence>
<proteinExistence type="predicted"/>